<gene>
    <name evidence="1" type="primary">ydcH</name>
    <name evidence="1" type="ORF">NCTC10865_03231</name>
</gene>
<dbReference type="NCBIfam" id="NF008505">
    <property type="entry name" value="PRK11415.1"/>
    <property type="match status" value="1"/>
</dbReference>
<organism evidence="1 2">
    <name type="scientific">Escherichia coli</name>
    <dbReference type="NCBI Taxonomy" id="562"/>
    <lineage>
        <taxon>Bacteria</taxon>
        <taxon>Pseudomonadati</taxon>
        <taxon>Pseudomonadota</taxon>
        <taxon>Gammaproteobacteria</taxon>
        <taxon>Enterobacterales</taxon>
        <taxon>Enterobacteriaceae</taxon>
        <taxon>Escherichia</taxon>
    </lineage>
</organism>
<protein>
    <submittedName>
        <fullName evidence="1">Protein</fullName>
    </submittedName>
</protein>
<dbReference type="EMBL" id="UGCD01000002">
    <property type="protein sequence ID" value="STI17916.1"/>
    <property type="molecule type" value="Genomic_DNA"/>
</dbReference>
<dbReference type="InterPro" id="IPR007420">
    <property type="entry name" value="DUF465"/>
</dbReference>
<proteinExistence type="predicted"/>
<dbReference type="InterPro" id="IPR038444">
    <property type="entry name" value="DUF465_sf"/>
</dbReference>
<evidence type="ECO:0000313" key="2">
    <source>
        <dbReference type="Proteomes" id="UP000254159"/>
    </source>
</evidence>
<reference evidence="1 2" key="1">
    <citation type="submission" date="2018-06" db="EMBL/GenBank/DDBJ databases">
        <authorList>
            <consortium name="Pathogen Informatics"/>
            <person name="Doyle S."/>
        </authorList>
    </citation>
    <scope>NUCLEOTIDE SEQUENCE [LARGE SCALE GENOMIC DNA]</scope>
    <source>
        <strain evidence="1 2">NCTC10865</strain>
    </source>
</reference>
<dbReference type="Proteomes" id="UP000254159">
    <property type="component" value="Unassembled WGS sequence"/>
</dbReference>
<accession>A0A376RIZ8</accession>
<sequence length="90" mass="10467">MVCISDTPCQPLTGSAYVPEYRDLISRLKNENPRFMSLFDKHNKLDHEIARKEGSDGRGYNAEVVRMKKQKLQLKDEMLKILQQESVKEV</sequence>
<dbReference type="AlphaFoldDB" id="A0A376RIZ8"/>
<name>A0A376RIZ8_ECOLX</name>
<evidence type="ECO:0000313" key="1">
    <source>
        <dbReference type="EMBL" id="STI17916.1"/>
    </source>
</evidence>
<dbReference type="Gene3D" id="6.10.280.50">
    <property type="match status" value="1"/>
</dbReference>
<dbReference type="Pfam" id="PF04325">
    <property type="entry name" value="DUF465"/>
    <property type="match status" value="1"/>
</dbReference>